<name>A0A1M7TI85_FERGO</name>
<keyword evidence="3" id="KW-0597">Phosphoprotein</keyword>
<dbReference type="InterPro" id="IPR036890">
    <property type="entry name" value="HATPase_C_sf"/>
</dbReference>
<dbReference type="GO" id="GO:0016036">
    <property type="term" value="P:cellular response to phosphate starvation"/>
    <property type="evidence" value="ECO:0007669"/>
    <property type="project" value="TreeGrafter"/>
</dbReference>
<dbReference type="OrthoDB" id="45011at2"/>
<evidence type="ECO:0000313" key="8">
    <source>
        <dbReference type="EMBL" id="SHN70489.1"/>
    </source>
</evidence>
<dbReference type="SUPFAM" id="SSF55874">
    <property type="entry name" value="ATPase domain of HSP90 chaperone/DNA topoisomerase II/histidine kinase"/>
    <property type="match status" value="1"/>
</dbReference>
<reference evidence="9" key="1">
    <citation type="submission" date="2016-12" db="EMBL/GenBank/DDBJ databases">
        <authorList>
            <person name="Varghese N."/>
            <person name="Submissions S."/>
        </authorList>
    </citation>
    <scope>NUCLEOTIDE SEQUENCE [LARGE SCALE GENOMIC DNA]</scope>
    <source>
        <strain evidence="9">DSM 13020</strain>
    </source>
</reference>
<evidence type="ECO:0000256" key="1">
    <source>
        <dbReference type="ARBA" id="ARBA00000085"/>
    </source>
</evidence>
<dbReference type="InterPro" id="IPR005467">
    <property type="entry name" value="His_kinase_dom"/>
</dbReference>
<dbReference type="InterPro" id="IPR036097">
    <property type="entry name" value="HisK_dim/P_sf"/>
</dbReference>
<dbReference type="InterPro" id="IPR003661">
    <property type="entry name" value="HisK_dim/P_dom"/>
</dbReference>
<dbReference type="PANTHER" id="PTHR45453">
    <property type="entry name" value="PHOSPHATE REGULON SENSOR PROTEIN PHOR"/>
    <property type="match status" value="1"/>
</dbReference>
<dbReference type="SUPFAM" id="SSF47384">
    <property type="entry name" value="Homodimeric domain of signal transducing histidine kinase"/>
    <property type="match status" value="1"/>
</dbReference>
<dbReference type="CDD" id="cd00082">
    <property type="entry name" value="HisKA"/>
    <property type="match status" value="1"/>
</dbReference>
<accession>A0A1M7TI85</accession>
<evidence type="ECO:0000256" key="5">
    <source>
        <dbReference type="ARBA" id="ARBA00022777"/>
    </source>
</evidence>
<dbReference type="Pfam" id="PF00512">
    <property type="entry name" value="HisKA"/>
    <property type="match status" value="1"/>
</dbReference>
<dbReference type="EC" id="2.7.13.3" evidence="2"/>
<dbReference type="PRINTS" id="PR00344">
    <property type="entry name" value="BCTRLSENSOR"/>
</dbReference>
<protein>
    <recommendedName>
        <fullName evidence="2">histidine kinase</fullName>
        <ecNumber evidence="2">2.7.13.3</ecNumber>
    </recommendedName>
</protein>
<keyword evidence="4" id="KW-0808">Transferase</keyword>
<dbReference type="SMART" id="SM00387">
    <property type="entry name" value="HATPase_c"/>
    <property type="match status" value="1"/>
</dbReference>
<dbReference type="GO" id="GO:0000155">
    <property type="term" value="F:phosphorelay sensor kinase activity"/>
    <property type="evidence" value="ECO:0007669"/>
    <property type="project" value="InterPro"/>
</dbReference>
<comment type="catalytic activity">
    <reaction evidence="1">
        <text>ATP + protein L-histidine = ADP + protein N-phospho-L-histidine.</text>
        <dbReference type="EC" id="2.7.13.3"/>
    </reaction>
</comment>
<evidence type="ECO:0000256" key="6">
    <source>
        <dbReference type="ARBA" id="ARBA00023012"/>
    </source>
</evidence>
<gene>
    <name evidence="8" type="ORF">SAMN02745226_02031</name>
</gene>
<evidence type="ECO:0000313" key="9">
    <source>
        <dbReference type="Proteomes" id="UP000184207"/>
    </source>
</evidence>
<evidence type="ECO:0000259" key="7">
    <source>
        <dbReference type="PROSITE" id="PS50109"/>
    </source>
</evidence>
<proteinExistence type="predicted"/>
<evidence type="ECO:0000256" key="3">
    <source>
        <dbReference type="ARBA" id="ARBA00022553"/>
    </source>
</evidence>
<keyword evidence="6" id="KW-0902">Two-component regulatory system</keyword>
<dbReference type="GO" id="GO:0004721">
    <property type="term" value="F:phosphoprotein phosphatase activity"/>
    <property type="evidence" value="ECO:0007669"/>
    <property type="project" value="TreeGrafter"/>
</dbReference>
<dbReference type="SMART" id="SM00388">
    <property type="entry name" value="HisKA"/>
    <property type="match status" value="1"/>
</dbReference>
<dbReference type="GO" id="GO:0005886">
    <property type="term" value="C:plasma membrane"/>
    <property type="evidence" value="ECO:0007669"/>
    <property type="project" value="TreeGrafter"/>
</dbReference>
<sequence>MFLKRVLDNVDELVFLIEGTKVSEINKKAKEYFGECIGADIFDLLILEKGNLLVDAVHDGEDKDIVEFEDKVFSSKKGGWFFFRIRYLKDVGVLILKDKTQEKYLHDTKMNMSVLIAHELKNPIGVISSAVSELMEEEDDISKIEILARVQKNIERLSRIIQQIEYITMAQLGVYTPKVEKIDVRKLVDLVVDDLEGLINTKRIEVLKEIKVDFLTGDQFILRTILRNLLSNAVKYSFENSKVIVEITKDYLSVRDFGVGIPDEELPRIFERFYRTPTGVRMASGSGLGLAVVKHLSNLADYKVEVESQHMIGTKFTVYFNK</sequence>
<dbReference type="Pfam" id="PF02518">
    <property type="entry name" value="HATPase_c"/>
    <property type="match status" value="1"/>
</dbReference>
<evidence type="ECO:0000256" key="4">
    <source>
        <dbReference type="ARBA" id="ARBA00022679"/>
    </source>
</evidence>
<organism evidence="8 9">
    <name type="scientific">Fervidobacterium gondwanense DSM 13020</name>
    <dbReference type="NCBI Taxonomy" id="1121883"/>
    <lineage>
        <taxon>Bacteria</taxon>
        <taxon>Thermotogati</taxon>
        <taxon>Thermotogota</taxon>
        <taxon>Thermotogae</taxon>
        <taxon>Thermotogales</taxon>
        <taxon>Fervidobacteriaceae</taxon>
        <taxon>Fervidobacterium</taxon>
    </lineage>
</organism>
<dbReference type="Proteomes" id="UP000184207">
    <property type="component" value="Unassembled WGS sequence"/>
</dbReference>
<dbReference type="EMBL" id="FRDJ01000021">
    <property type="protein sequence ID" value="SHN70489.1"/>
    <property type="molecule type" value="Genomic_DNA"/>
</dbReference>
<dbReference type="AlphaFoldDB" id="A0A1M7TI85"/>
<dbReference type="Gene3D" id="1.10.287.130">
    <property type="match status" value="1"/>
</dbReference>
<dbReference type="InterPro" id="IPR003594">
    <property type="entry name" value="HATPase_dom"/>
</dbReference>
<dbReference type="PROSITE" id="PS50109">
    <property type="entry name" value="HIS_KIN"/>
    <property type="match status" value="1"/>
</dbReference>
<dbReference type="InterPro" id="IPR004358">
    <property type="entry name" value="Sig_transdc_His_kin-like_C"/>
</dbReference>
<evidence type="ECO:0000256" key="2">
    <source>
        <dbReference type="ARBA" id="ARBA00012438"/>
    </source>
</evidence>
<keyword evidence="5 8" id="KW-0418">Kinase</keyword>
<dbReference type="Gene3D" id="3.30.565.10">
    <property type="entry name" value="Histidine kinase-like ATPase, C-terminal domain"/>
    <property type="match status" value="1"/>
</dbReference>
<dbReference type="CDD" id="cd00075">
    <property type="entry name" value="HATPase"/>
    <property type="match status" value="1"/>
</dbReference>
<feature type="domain" description="Histidine kinase" evidence="7">
    <location>
        <begin position="115"/>
        <end position="322"/>
    </location>
</feature>
<keyword evidence="9" id="KW-1185">Reference proteome</keyword>
<dbReference type="STRING" id="1121883.SAMN02745226_02031"/>
<dbReference type="InterPro" id="IPR050351">
    <property type="entry name" value="BphY/WalK/GraS-like"/>
</dbReference>
<dbReference type="PANTHER" id="PTHR45453:SF1">
    <property type="entry name" value="PHOSPHATE REGULON SENSOR PROTEIN PHOR"/>
    <property type="match status" value="1"/>
</dbReference>